<evidence type="ECO:0000256" key="1">
    <source>
        <dbReference type="ARBA" id="ARBA00023125"/>
    </source>
</evidence>
<feature type="domain" description="HTH tetR-type" evidence="3">
    <location>
        <begin position="11"/>
        <end position="71"/>
    </location>
</feature>
<dbReference type="AlphaFoldDB" id="A0A9D2IZ11"/>
<dbReference type="InterPro" id="IPR009057">
    <property type="entry name" value="Homeodomain-like_sf"/>
</dbReference>
<accession>A0A9D2IZ11</accession>
<dbReference type="Proteomes" id="UP000824035">
    <property type="component" value="Unassembled WGS sequence"/>
</dbReference>
<organism evidence="4 5">
    <name type="scientific">Candidatus Allofournierella merdipullorum</name>
    <dbReference type="NCBI Taxonomy" id="2838595"/>
    <lineage>
        <taxon>Bacteria</taxon>
        <taxon>Bacillati</taxon>
        <taxon>Bacillota</taxon>
        <taxon>Clostridia</taxon>
        <taxon>Eubacteriales</taxon>
        <taxon>Oscillospiraceae</taxon>
        <taxon>Allofournierella</taxon>
    </lineage>
</organism>
<dbReference type="RefSeq" id="WP_394968545.1">
    <property type="nucleotide sequence ID" value="NZ_CALXHM010000022.1"/>
</dbReference>
<protein>
    <submittedName>
        <fullName evidence="4">TetR/AcrR family transcriptional regulator</fullName>
    </submittedName>
</protein>
<comment type="caution">
    <text evidence="4">The sequence shown here is derived from an EMBL/GenBank/DDBJ whole genome shotgun (WGS) entry which is preliminary data.</text>
</comment>
<dbReference type="Gene3D" id="1.10.357.10">
    <property type="entry name" value="Tetracycline Repressor, domain 2"/>
    <property type="match status" value="1"/>
</dbReference>
<evidence type="ECO:0000259" key="3">
    <source>
        <dbReference type="PROSITE" id="PS50977"/>
    </source>
</evidence>
<dbReference type="InterPro" id="IPR001647">
    <property type="entry name" value="HTH_TetR"/>
</dbReference>
<dbReference type="EMBL" id="DXBV01000043">
    <property type="protein sequence ID" value="HIZ30518.1"/>
    <property type="molecule type" value="Genomic_DNA"/>
</dbReference>
<dbReference type="PROSITE" id="PS50977">
    <property type="entry name" value="HTH_TETR_2"/>
    <property type="match status" value="1"/>
</dbReference>
<gene>
    <name evidence="4" type="ORF">H9813_04700</name>
</gene>
<dbReference type="SUPFAM" id="SSF46689">
    <property type="entry name" value="Homeodomain-like"/>
    <property type="match status" value="1"/>
</dbReference>
<evidence type="ECO:0000313" key="5">
    <source>
        <dbReference type="Proteomes" id="UP000824035"/>
    </source>
</evidence>
<feature type="DNA-binding region" description="H-T-H motif" evidence="2">
    <location>
        <begin position="34"/>
        <end position="53"/>
    </location>
</feature>
<reference evidence="4" key="2">
    <citation type="submission" date="2021-04" db="EMBL/GenBank/DDBJ databases">
        <authorList>
            <person name="Gilroy R."/>
        </authorList>
    </citation>
    <scope>NUCLEOTIDE SEQUENCE</scope>
    <source>
        <strain evidence="4">ChiGjej4B4-18154</strain>
    </source>
</reference>
<dbReference type="GO" id="GO:0003677">
    <property type="term" value="F:DNA binding"/>
    <property type="evidence" value="ECO:0007669"/>
    <property type="project" value="UniProtKB-UniRule"/>
</dbReference>
<proteinExistence type="predicted"/>
<keyword evidence="1 2" id="KW-0238">DNA-binding</keyword>
<sequence>MEKEAFLRLPEAKRALLLKKGKEAYVRYPFEDITIRFLTGELGIDLTTFYRYFESRDDLLIYAYRDLIGRTRYEDYALVYRFVNVYVDALDNDFFAACMRIGNAHREIRDRLLQVEQDILYPIISRKLRAEKYAGRVRRDVDEDLAAYLFASISFNLFNYFDQCGITDPVLQANMKEYVYYRFFQNGIGVQDSAE</sequence>
<evidence type="ECO:0000313" key="4">
    <source>
        <dbReference type="EMBL" id="HIZ30518.1"/>
    </source>
</evidence>
<reference evidence="4" key="1">
    <citation type="journal article" date="2021" name="PeerJ">
        <title>Extensive microbial diversity within the chicken gut microbiome revealed by metagenomics and culture.</title>
        <authorList>
            <person name="Gilroy R."/>
            <person name="Ravi A."/>
            <person name="Getino M."/>
            <person name="Pursley I."/>
            <person name="Horton D.L."/>
            <person name="Alikhan N.F."/>
            <person name="Baker D."/>
            <person name="Gharbi K."/>
            <person name="Hall N."/>
            <person name="Watson M."/>
            <person name="Adriaenssens E.M."/>
            <person name="Foster-Nyarko E."/>
            <person name="Jarju S."/>
            <person name="Secka A."/>
            <person name="Antonio M."/>
            <person name="Oren A."/>
            <person name="Chaudhuri R.R."/>
            <person name="La Ragione R."/>
            <person name="Hildebrand F."/>
            <person name="Pallen M.J."/>
        </authorList>
    </citation>
    <scope>NUCLEOTIDE SEQUENCE</scope>
    <source>
        <strain evidence="4">ChiGjej4B4-18154</strain>
    </source>
</reference>
<evidence type="ECO:0000256" key="2">
    <source>
        <dbReference type="PROSITE-ProRule" id="PRU00335"/>
    </source>
</evidence>
<name>A0A9D2IZ11_9FIRM</name>